<accession>A0A451AB36</accession>
<sequence>MIAEIRTLFIALTFIVFPCLAQEPIQEPARAPYQFNAADVASKLSAMLGDGSNARIYEESLRRLEHASKAFSPQDKQLILERLKAKETTIKQSEADFDKMIADIRQSQDLGDPEGKFVRFMNDMQLNGMSHLWVEL</sequence>
<organism evidence="3">
    <name type="scientific">Candidatus Kentrum sp. TC</name>
    <dbReference type="NCBI Taxonomy" id="2126339"/>
    <lineage>
        <taxon>Bacteria</taxon>
        <taxon>Pseudomonadati</taxon>
        <taxon>Pseudomonadota</taxon>
        <taxon>Gammaproteobacteria</taxon>
        <taxon>Candidatus Kentrum</taxon>
    </lineage>
</organism>
<name>A0A451AB36_9GAMM</name>
<dbReference type="EMBL" id="CAADFS010000097">
    <property type="protein sequence ID" value="VFK50268.1"/>
    <property type="molecule type" value="Genomic_DNA"/>
</dbReference>
<dbReference type="EMBL" id="CAADFW010000089">
    <property type="protein sequence ID" value="VFK63235.1"/>
    <property type="molecule type" value="Genomic_DNA"/>
</dbReference>
<evidence type="ECO:0000313" key="2">
    <source>
        <dbReference type="EMBL" id="VFK50268.1"/>
    </source>
</evidence>
<evidence type="ECO:0000313" key="1">
    <source>
        <dbReference type="EMBL" id="VFK47672.1"/>
    </source>
</evidence>
<protein>
    <submittedName>
        <fullName evidence="3">Uncharacterized protein</fullName>
    </submittedName>
</protein>
<reference evidence="3" key="1">
    <citation type="submission" date="2019-02" db="EMBL/GenBank/DDBJ databases">
        <authorList>
            <person name="Gruber-Vodicka R. H."/>
            <person name="Seah K. B. B."/>
        </authorList>
    </citation>
    <scope>NUCLEOTIDE SEQUENCE</scope>
    <source>
        <strain evidence="2">BECK_BZ123</strain>
        <strain evidence="1">BECK_BZ125</strain>
        <strain evidence="3">BECK_BZ126</strain>
    </source>
</reference>
<gene>
    <name evidence="2" type="ORF">BECKTC1821D_GA0114238_109711</name>
    <name evidence="1" type="ORF">BECKTC1821E_GA0114239_109010</name>
    <name evidence="3" type="ORF">BECKTC1821F_GA0114240_108911</name>
</gene>
<dbReference type="EMBL" id="CAADFT010000090">
    <property type="protein sequence ID" value="VFK47672.1"/>
    <property type="molecule type" value="Genomic_DNA"/>
</dbReference>
<dbReference type="AlphaFoldDB" id="A0A451AB36"/>
<proteinExistence type="predicted"/>
<evidence type="ECO:0000313" key="3">
    <source>
        <dbReference type="EMBL" id="VFK63235.1"/>
    </source>
</evidence>